<keyword evidence="3" id="KW-1185">Reference proteome</keyword>
<name>A0A5C5YQP3_9BACT</name>
<comment type="caution">
    <text evidence="2">The sequence shown here is derived from an EMBL/GenBank/DDBJ whole genome shotgun (WGS) entry which is preliminary data.</text>
</comment>
<protein>
    <submittedName>
        <fullName evidence="2">Uncharacterized protein</fullName>
    </submittedName>
</protein>
<dbReference type="EMBL" id="SJPO01000004">
    <property type="protein sequence ID" value="TWT77235.1"/>
    <property type="molecule type" value="Genomic_DNA"/>
</dbReference>
<keyword evidence="1" id="KW-1133">Transmembrane helix</keyword>
<organism evidence="2 3">
    <name type="scientific">Posidoniimonas polymericola</name>
    <dbReference type="NCBI Taxonomy" id="2528002"/>
    <lineage>
        <taxon>Bacteria</taxon>
        <taxon>Pseudomonadati</taxon>
        <taxon>Planctomycetota</taxon>
        <taxon>Planctomycetia</taxon>
        <taxon>Pirellulales</taxon>
        <taxon>Lacipirellulaceae</taxon>
        <taxon>Posidoniimonas</taxon>
    </lineage>
</organism>
<evidence type="ECO:0000313" key="2">
    <source>
        <dbReference type="EMBL" id="TWT77235.1"/>
    </source>
</evidence>
<keyword evidence="1" id="KW-0472">Membrane</keyword>
<evidence type="ECO:0000313" key="3">
    <source>
        <dbReference type="Proteomes" id="UP000318478"/>
    </source>
</evidence>
<gene>
    <name evidence="2" type="ORF">Pla123a_18900</name>
</gene>
<sequence>MRLVCCTRSTQYVVAGYLGNTAFLRDPDRLILRGAVEVPVVIWRVAVKIAVWVIVAVRFGMPLARC</sequence>
<dbReference type="Proteomes" id="UP000318478">
    <property type="component" value="Unassembled WGS sequence"/>
</dbReference>
<keyword evidence="1" id="KW-0812">Transmembrane</keyword>
<feature type="transmembrane region" description="Helical" evidence="1">
    <location>
        <begin position="41"/>
        <end position="61"/>
    </location>
</feature>
<accession>A0A5C5YQP3</accession>
<proteinExistence type="predicted"/>
<dbReference type="AlphaFoldDB" id="A0A5C5YQP3"/>
<evidence type="ECO:0000256" key="1">
    <source>
        <dbReference type="SAM" id="Phobius"/>
    </source>
</evidence>
<reference evidence="2 3" key="1">
    <citation type="submission" date="2019-02" db="EMBL/GenBank/DDBJ databases">
        <title>Deep-cultivation of Planctomycetes and their phenomic and genomic characterization uncovers novel biology.</title>
        <authorList>
            <person name="Wiegand S."/>
            <person name="Jogler M."/>
            <person name="Boedeker C."/>
            <person name="Pinto D."/>
            <person name="Vollmers J."/>
            <person name="Rivas-Marin E."/>
            <person name="Kohn T."/>
            <person name="Peeters S.H."/>
            <person name="Heuer A."/>
            <person name="Rast P."/>
            <person name="Oberbeckmann S."/>
            <person name="Bunk B."/>
            <person name="Jeske O."/>
            <person name="Meyerdierks A."/>
            <person name="Storesund J.E."/>
            <person name="Kallscheuer N."/>
            <person name="Luecker S."/>
            <person name="Lage O.M."/>
            <person name="Pohl T."/>
            <person name="Merkel B.J."/>
            <person name="Hornburger P."/>
            <person name="Mueller R.-W."/>
            <person name="Bruemmer F."/>
            <person name="Labrenz M."/>
            <person name="Spormann A.M."/>
            <person name="Op Den Camp H."/>
            <person name="Overmann J."/>
            <person name="Amann R."/>
            <person name="Jetten M.S.M."/>
            <person name="Mascher T."/>
            <person name="Medema M.H."/>
            <person name="Devos D.P."/>
            <person name="Kaster A.-K."/>
            <person name="Ovreas L."/>
            <person name="Rohde M."/>
            <person name="Galperin M.Y."/>
            <person name="Jogler C."/>
        </authorList>
    </citation>
    <scope>NUCLEOTIDE SEQUENCE [LARGE SCALE GENOMIC DNA]</scope>
    <source>
        <strain evidence="2 3">Pla123a</strain>
    </source>
</reference>